<dbReference type="AlphaFoldDB" id="A0AAW1LN85"/>
<dbReference type="InterPro" id="IPR029063">
    <property type="entry name" value="SAM-dependent_MTases_sf"/>
</dbReference>
<evidence type="ECO:0000259" key="1">
    <source>
        <dbReference type="Pfam" id="PF10354"/>
    </source>
</evidence>
<proteinExistence type="predicted"/>
<feature type="domain" description="25S rRNA (uridine-N(3))-methyltransferase BMT5-like" evidence="1">
    <location>
        <begin position="35"/>
        <end position="201"/>
    </location>
</feature>
<dbReference type="GO" id="GO:0005737">
    <property type="term" value="C:cytoplasm"/>
    <property type="evidence" value="ECO:0007669"/>
    <property type="project" value="TreeGrafter"/>
</dbReference>
<evidence type="ECO:0000313" key="3">
    <source>
        <dbReference type="Proteomes" id="UP001443914"/>
    </source>
</evidence>
<accession>A0AAW1LN85</accession>
<organism evidence="2 3">
    <name type="scientific">Saponaria officinalis</name>
    <name type="common">Common soapwort</name>
    <name type="synonym">Lychnis saponaria</name>
    <dbReference type="NCBI Taxonomy" id="3572"/>
    <lineage>
        <taxon>Eukaryota</taxon>
        <taxon>Viridiplantae</taxon>
        <taxon>Streptophyta</taxon>
        <taxon>Embryophyta</taxon>
        <taxon>Tracheophyta</taxon>
        <taxon>Spermatophyta</taxon>
        <taxon>Magnoliopsida</taxon>
        <taxon>eudicotyledons</taxon>
        <taxon>Gunneridae</taxon>
        <taxon>Pentapetalae</taxon>
        <taxon>Caryophyllales</taxon>
        <taxon>Caryophyllaceae</taxon>
        <taxon>Caryophylleae</taxon>
        <taxon>Saponaria</taxon>
    </lineage>
</organism>
<dbReference type="EMBL" id="JBDFQZ010000004">
    <property type="protein sequence ID" value="KAK9734975.1"/>
    <property type="molecule type" value="Genomic_DNA"/>
</dbReference>
<sequence>MNSDLLSRFRNNLKIKEDDDNEKCIKHYRSNQKILLVGEGDFSFAVCLANAFGNASNLVATSLDSEGVLMQKYAKAERNVEVLKEKACIIVHEVDAHTMSNHAILKNQCFDRIIFNFPHSGLVRVYREEDSYQIALHQELVKGFLESAKKLISYEGEIHITHKTAYPFRRWNITELAEAAGLVLKEEVDFSKLDYPGYCNKKGEGHGLKCDKTFPVGACSTYMFGIL</sequence>
<dbReference type="InterPro" id="IPR019446">
    <property type="entry name" value="BMT5-like"/>
</dbReference>
<dbReference type="Proteomes" id="UP001443914">
    <property type="component" value="Unassembled WGS sequence"/>
</dbReference>
<keyword evidence="3" id="KW-1185">Reference proteome</keyword>
<dbReference type="GO" id="GO:0070042">
    <property type="term" value="F:rRNA (uridine-N3-)-methyltransferase activity"/>
    <property type="evidence" value="ECO:0007669"/>
    <property type="project" value="InterPro"/>
</dbReference>
<name>A0AAW1LN85_SAPOF</name>
<dbReference type="Pfam" id="PF10354">
    <property type="entry name" value="BMT5-like"/>
    <property type="match status" value="1"/>
</dbReference>
<dbReference type="Gene3D" id="3.40.50.150">
    <property type="entry name" value="Vaccinia Virus protein VP39"/>
    <property type="match status" value="1"/>
</dbReference>
<gene>
    <name evidence="2" type="ORF">RND81_04G175000</name>
</gene>
<protein>
    <recommendedName>
        <fullName evidence="1">25S rRNA (uridine-N(3))-methyltransferase BMT5-like domain-containing protein</fullName>
    </recommendedName>
</protein>
<comment type="caution">
    <text evidence="2">The sequence shown here is derived from an EMBL/GenBank/DDBJ whole genome shotgun (WGS) entry which is preliminary data.</text>
</comment>
<dbReference type="PANTHER" id="PTHR11538">
    <property type="entry name" value="PHENYLALANYL-TRNA SYNTHETASE"/>
    <property type="match status" value="1"/>
</dbReference>
<reference evidence="2" key="1">
    <citation type="submission" date="2024-03" db="EMBL/GenBank/DDBJ databases">
        <title>WGS assembly of Saponaria officinalis var. Norfolk2.</title>
        <authorList>
            <person name="Jenkins J."/>
            <person name="Shu S."/>
            <person name="Grimwood J."/>
            <person name="Barry K."/>
            <person name="Goodstein D."/>
            <person name="Schmutz J."/>
            <person name="Leebens-Mack J."/>
            <person name="Osbourn A."/>
        </authorList>
    </citation>
    <scope>NUCLEOTIDE SEQUENCE [LARGE SCALE GENOMIC DNA]</scope>
    <source>
        <strain evidence="2">JIC</strain>
    </source>
</reference>
<dbReference type="PANTHER" id="PTHR11538:SF89">
    <property type="entry name" value="PROTEIN, PUTATIVE (DUF2431)-RELATED"/>
    <property type="match status" value="1"/>
</dbReference>
<dbReference type="SUPFAM" id="SSF53335">
    <property type="entry name" value="S-adenosyl-L-methionine-dependent methyltransferases"/>
    <property type="match status" value="1"/>
</dbReference>
<evidence type="ECO:0000313" key="2">
    <source>
        <dbReference type="EMBL" id="KAK9734975.1"/>
    </source>
</evidence>
<dbReference type="GO" id="GO:0070475">
    <property type="term" value="P:rRNA base methylation"/>
    <property type="evidence" value="ECO:0007669"/>
    <property type="project" value="InterPro"/>
</dbReference>